<dbReference type="RefSeq" id="WP_072763333.1">
    <property type="nucleotide sequence ID" value="NZ_FQYX01000004.1"/>
</dbReference>
<evidence type="ECO:0000313" key="2">
    <source>
        <dbReference type="Proteomes" id="UP000184231"/>
    </source>
</evidence>
<dbReference type="Proteomes" id="UP000184231">
    <property type="component" value="Unassembled WGS sequence"/>
</dbReference>
<organism evidence="1 2">
    <name type="scientific">Arenibacter nanhaiticus</name>
    <dbReference type="NCBI Taxonomy" id="558155"/>
    <lineage>
        <taxon>Bacteria</taxon>
        <taxon>Pseudomonadati</taxon>
        <taxon>Bacteroidota</taxon>
        <taxon>Flavobacteriia</taxon>
        <taxon>Flavobacteriales</taxon>
        <taxon>Flavobacteriaceae</taxon>
        <taxon>Arenibacter</taxon>
    </lineage>
</organism>
<reference evidence="1 2" key="1">
    <citation type="submission" date="2016-11" db="EMBL/GenBank/DDBJ databases">
        <authorList>
            <person name="Jaros S."/>
            <person name="Januszkiewicz K."/>
            <person name="Wedrychowicz H."/>
        </authorList>
    </citation>
    <scope>NUCLEOTIDE SEQUENCE [LARGE SCALE GENOMIC DNA]</scope>
    <source>
        <strain evidence="1 2">CGMCC 1.8863</strain>
    </source>
</reference>
<accession>A0A1M6CYM2</accession>
<dbReference type="InterPro" id="IPR047690">
    <property type="entry name" value="IPExxxVDY_fam"/>
</dbReference>
<protein>
    <recommendedName>
        <fullName evidence="3">IPExxxVDY family protein</fullName>
    </recommendedName>
</protein>
<evidence type="ECO:0000313" key="1">
    <source>
        <dbReference type="EMBL" id="SHI65973.1"/>
    </source>
</evidence>
<dbReference type="STRING" id="558155.SAMN04487911_10499"/>
<dbReference type="EMBL" id="FQYX01000004">
    <property type="protein sequence ID" value="SHI65973.1"/>
    <property type="molecule type" value="Genomic_DNA"/>
</dbReference>
<gene>
    <name evidence="1" type="ORF">SAMN04487911_10499</name>
</gene>
<evidence type="ECO:0008006" key="3">
    <source>
        <dbReference type="Google" id="ProtNLM"/>
    </source>
</evidence>
<keyword evidence="2" id="KW-1185">Reference proteome</keyword>
<sequence>MAAIYKISEDFYEDTFTLIALHSSLEDYALVYALNRCLKSNLKRTKFDLEIAKSGYFPIFEWRDQVNDRYYTLISNIGIKEQELVMGDLFQSQPSYSTPVLIPEYREVDYFFKVEHDEPDAEEVIFKSVLSIPRVITAYSLDANKLKSKNNLIF</sequence>
<name>A0A1M6CYM2_9FLAO</name>
<dbReference type="AlphaFoldDB" id="A0A1M6CYM2"/>
<dbReference type="OrthoDB" id="676614at2"/>
<proteinExistence type="predicted"/>
<dbReference type="NCBIfam" id="NF033205">
    <property type="entry name" value="IPExxxVDY"/>
    <property type="match status" value="1"/>
</dbReference>